<feature type="domain" description="Peptidase S74" evidence="3">
    <location>
        <begin position="616"/>
        <end position="718"/>
    </location>
</feature>
<evidence type="ECO:0000256" key="2">
    <source>
        <dbReference type="ARBA" id="ARBA00022732"/>
    </source>
</evidence>
<reference evidence="4 5" key="2">
    <citation type="journal article" date="2015" name="Annu Int Conf Syiah Kuala Univ">
        <title>Partial genomic characterization on potentially new bacteriophage: New addition to ICTV database?</title>
        <authorList>
            <person name="Sellvam D."/>
            <person name="Mat Arip Y."/>
        </authorList>
    </citation>
    <scope>NUCLEOTIDE SEQUENCE [LARGE SCALE GENOMIC DNA]</scope>
</reference>
<dbReference type="PROSITE" id="PS51688">
    <property type="entry name" value="ICA"/>
    <property type="match status" value="1"/>
</dbReference>
<keyword evidence="2" id="KW-1227">Viral tail protein</keyword>
<sequence length="723" mass="77454">MAAGTLSVTNNSKAVVGVGTTFTAFKAGDFLTLVVGQVPYTVAIASVESDTALTLVLPFDGPTATGLAWDGVARDTMSLATMGVTVQAQKALRLMIADENNWRAIFGDAEEITVTLPNGQVMQGMSWGYLSQLMKQIDPVEMRNLQQQAAASEAAAQGFRNEAEGFKNDANTIKTQTNQIKADTQAIHDATNTIKTQTAQIKADTQAIKDQTNQIKTDTGVIRDEANTAKTDAQAARDAALGYRNEAEEWAKSVNVDDLLTKSGNLAGLTDKPQAWLNVRPDGATPLAGDPVNDYDAVTKRWVQNMINTGTVGPTMNGVMNYGVGDFHLRDSRAYIQPYEVVSDGQLLNRADWPELWAYAQMLSPISDADWLADPAKRGKYSLGNGTTTFRVPDRNGVQVNSIPGLYGRGDGGTSSTNGQIFESAAPNISGSVAGYSASTYAQIFSDITEGAFKTNNDLFPAGAGVAIPETTVPLVSGRFNTLVVDASQSNPIYGRSTDEIMGRNFVGVWVIRASGGFVAANTSWSVENADTTSPVSGVTVNGGMIKSTYKIGTAVNYETLSYSFRQIGGNATTRGHQLVLQDAGVTERTFSFTADGAPASSGTSGNYQFVTSAVSDANMKHDITPTTVDKAWSNIKALRFHTFVYNNDTQGRQRRGLVAQQAEVVDSLYVKTRTYSGLTSDTPDVTQKELDTTPLLLDTMHVVQVLMQKIEAMEAEIAALKK</sequence>
<name>A0A0A7DVB5_9CAUD</name>
<dbReference type="GeneID" id="24724696"/>
<evidence type="ECO:0000259" key="3">
    <source>
        <dbReference type="PROSITE" id="PS51688"/>
    </source>
</evidence>
<dbReference type="Proteomes" id="UP000031204">
    <property type="component" value="Segment"/>
</dbReference>
<reference evidence="5" key="1">
    <citation type="submission" date="2014-10" db="EMBL/GenBank/DDBJ databases">
        <title>Isolation of Enterobacteria phage from goat faeces.</title>
        <authorList>
            <person name="Sellvam D."/>
            <person name="Mat Arip Y."/>
        </authorList>
    </citation>
    <scope>NUCLEOTIDE SEQUENCE [LARGE SCALE GENOMIC DNA]</scope>
</reference>
<keyword evidence="2" id="KW-0946">Virion</keyword>
<organism evidence="4 5">
    <name type="scientific">Escherichia phage YD-2008.s</name>
    <dbReference type="NCBI Taxonomy" id="1567004"/>
    <lineage>
        <taxon>Viruses</taxon>
        <taxon>Duplodnaviria</taxon>
        <taxon>Heunggongvirae</taxon>
        <taxon>Uroviricota</taxon>
        <taxon>Caudoviricetes</taxon>
        <taxon>Dhillonvirus</taxon>
        <taxon>Dhillonvirus YD2008s</taxon>
    </lineage>
</organism>
<protein>
    <submittedName>
        <fullName evidence="4">Putative tail fiber protein</fullName>
    </submittedName>
</protein>
<accession>A0A0A7DVB5</accession>
<evidence type="ECO:0000313" key="4">
    <source>
        <dbReference type="EMBL" id="AIX11797.1"/>
    </source>
</evidence>
<proteinExistence type="predicted"/>
<dbReference type="OrthoDB" id="7138at10239"/>
<dbReference type="GO" id="GO:0098015">
    <property type="term" value="C:virus tail"/>
    <property type="evidence" value="ECO:0007669"/>
    <property type="project" value="UniProtKB-KW"/>
</dbReference>
<evidence type="ECO:0000313" key="5">
    <source>
        <dbReference type="Proteomes" id="UP000031204"/>
    </source>
</evidence>
<dbReference type="Pfam" id="PF13884">
    <property type="entry name" value="Peptidase_S74"/>
    <property type="match status" value="1"/>
</dbReference>
<evidence type="ECO:0000256" key="1">
    <source>
        <dbReference type="ARBA" id="ARBA00004328"/>
    </source>
</evidence>
<gene>
    <name evidence="4" type="ORF">EpYD_15</name>
</gene>
<comment type="subcellular location">
    <subcellularLocation>
        <location evidence="1">Virion</location>
    </subcellularLocation>
</comment>
<keyword evidence="5" id="KW-1185">Reference proteome</keyword>
<dbReference type="RefSeq" id="YP_009152256.1">
    <property type="nucleotide sequence ID" value="NC_027383.1"/>
</dbReference>
<dbReference type="KEGG" id="vg:24724696"/>
<dbReference type="InterPro" id="IPR030392">
    <property type="entry name" value="S74_ICA"/>
</dbReference>
<dbReference type="EMBL" id="KM896878">
    <property type="protein sequence ID" value="AIX11797.1"/>
    <property type="molecule type" value="Genomic_DNA"/>
</dbReference>